<dbReference type="SMART" id="SM00822">
    <property type="entry name" value="PKS_KR"/>
    <property type="match status" value="1"/>
</dbReference>
<accession>A0A3P3XT29</accession>
<dbReference type="InterPro" id="IPR036291">
    <property type="entry name" value="NAD(P)-bd_dom_sf"/>
</dbReference>
<feature type="domain" description="Ketoreductase" evidence="2">
    <location>
        <begin position="6"/>
        <end position="189"/>
    </location>
</feature>
<reference evidence="3" key="1">
    <citation type="submission" date="2017-02" db="EMBL/GenBank/DDBJ databases">
        <authorList>
            <person name="Regsiter A."/>
            <person name="William W."/>
        </authorList>
    </citation>
    <scope>NUCLEOTIDE SEQUENCE</scope>
    <source>
        <strain evidence="3">BdmA 4</strain>
    </source>
</reference>
<dbReference type="AlphaFoldDB" id="A0A3P3XT29"/>
<name>A0A3P3XT29_9SPIR</name>
<comment type="similarity">
    <text evidence="1">Belongs to the short-chain dehydrogenases/reductases (SDR) family.</text>
</comment>
<dbReference type="SUPFAM" id="SSF51735">
    <property type="entry name" value="NAD(P)-binding Rossmann-fold domains"/>
    <property type="match status" value="1"/>
</dbReference>
<dbReference type="CDD" id="cd05233">
    <property type="entry name" value="SDR_c"/>
    <property type="match status" value="1"/>
</dbReference>
<dbReference type="NCBIfam" id="NF009466">
    <property type="entry name" value="PRK12826.1-2"/>
    <property type="match status" value="1"/>
</dbReference>
<evidence type="ECO:0000259" key="2">
    <source>
        <dbReference type="SMART" id="SM00822"/>
    </source>
</evidence>
<dbReference type="InterPro" id="IPR057326">
    <property type="entry name" value="KR_dom"/>
</dbReference>
<dbReference type="PRINTS" id="PR00080">
    <property type="entry name" value="SDRFAMILY"/>
</dbReference>
<keyword evidence="3" id="KW-0560">Oxidoreductase</keyword>
<evidence type="ECO:0000313" key="3">
    <source>
        <dbReference type="EMBL" id="SLM19083.1"/>
    </source>
</evidence>
<protein>
    <submittedName>
        <fullName evidence="3">3-oxoacyl-(Acyl-carrier-protein) reductase FabG</fullName>
        <ecNumber evidence="3">1.1.1.100</ecNumber>
    </submittedName>
</protein>
<dbReference type="NCBIfam" id="NF005559">
    <property type="entry name" value="PRK07231.1"/>
    <property type="match status" value="1"/>
</dbReference>
<dbReference type="PROSITE" id="PS00061">
    <property type="entry name" value="ADH_SHORT"/>
    <property type="match status" value="1"/>
</dbReference>
<proteinExistence type="inferred from homology"/>
<dbReference type="InterPro" id="IPR002347">
    <property type="entry name" value="SDR_fam"/>
</dbReference>
<dbReference type="EC" id="1.1.1.100" evidence="3"/>
<dbReference type="FunFam" id="3.40.50.720:FF:000084">
    <property type="entry name" value="Short-chain dehydrogenase reductase"/>
    <property type="match status" value="1"/>
</dbReference>
<sequence length="246" mass="26488">MELQEKTAIITGSAKGIGFEIARTFARQGACVVLVDRSGAEKAAESLKNQHYDAIPVSLDITDMKAVNNAVEAVANAKGHIDILVNNAGIIARGDILDLSREQWLQVMDVNVNGNFYFCKAVVPYMIRQHSGSIINITSIAGKMGDITAAPVYGTSKGAINTLTKSLARQLAEYGIRVNAVAPHAIETDMSADWTNDKRQEVIEAIPLKRMGKPEEVAEAALFLASERSSFITGEILNVNGGQLMD</sequence>
<dbReference type="EMBL" id="FWDO01000005">
    <property type="protein sequence ID" value="SLM19083.1"/>
    <property type="molecule type" value="Genomic_DNA"/>
</dbReference>
<organism evidence="3">
    <name type="scientific">uncultured spirochete</name>
    <dbReference type="NCBI Taxonomy" id="156406"/>
    <lineage>
        <taxon>Bacteria</taxon>
        <taxon>Pseudomonadati</taxon>
        <taxon>Spirochaetota</taxon>
        <taxon>Spirochaetia</taxon>
        <taxon>Spirochaetales</taxon>
        <taxon>environmental samples</taxon>
    </lineage>
</organism>
<dbReference type="Pfam" id="PF13561">
    <property type="entry name" value="adh_short_C2"/>
    <property type="match status" value="1"/>
</dbReference>
<dbReference type="InterPro" id="IPR020904">
    <property type="entry name" value="Sc_DH/Rdtase_CS"/>
</dbReference>
<dbReference type="Gene3D" id="3.40.50.720">
    <property type="entry name" value="NAD(P)-binding Rossmann-like Domain"/>
    <property type="match status" value="1"/>
</dbReference>
<dbReference type="GO" id="GO:0004316">
    <property type="term" value="F:3-oxoacyl-[acyl-carrier-protein] reductase (NADPH) activity"/>
    <property type="evidence" value="ECO:0007669"/>
    <property type="project" value="UniProtKB-EC"/>
</dbReference>
<evidence type="ECO:0000256" key="1">
    <source>
        <dbReference type="ARBA" id="ARBA00006484"/>
    </source>
</evidence>
<dbReference type="PRINTS" id="PR00081">
    <property type="entry name" value="GDHRDH"/>
</dbReference>
<dbReference type="PANTHER" id="PTHR42760">
    <property type="entry name" value="SHORT-CHAIN DEHYDROGENASES/REDUCTASES FAMILY MEMBER"/>
    <property type="match status" value="1"/>
</dbReference>
<gene>
    <name evidence="3" type="primary">fabG</name>
    <name evidence="3" type="ORF">SPIRO4BDMA_50598</name>
</gene>